<proteinExistence type="predicted"/>
<feature type="transmembrane region" description="Helical" evidence="1">
    <location>
        <begin position="94"/>
        <end position="112"/>
    </location>
</feature>
<evidence type="ECO:0000313" key="3">
    <source>
        <dbReference type="Proteomes" id="UP001060919"/>
    </source>
</evidence>
<dbReference type="Pfam" id="PF16316">
    <property type="entry name" value="DUF4956"/>
    <property type="match status" value="1"/>
</dbReference>
<keyword evidence="1" id="KW-0472">Membrane</keyword>
<feature type="transmembrane region" description="Helical" evidence="1">
    <location>
        <begin position="14"/>
        <end position="32"/>
    </location>
</feature>
<dbReference type="KEGG" id="aup:AsAng_0010870"/>
<organism evidence="2 3">
    <name type="scientific">Aureispira anguillae</name>
    <dbReference type="NCBI Taxonomy" id="2864201"/>
    <lineage>
        <taxon>Bacteria</taxon>
        <taxon>Pseudomonadati</taxon>
        <taxon>Bacteroidota</taxon>
        <taxon>Saprospiria</taxon>
        <taxon>Saprospirales</taxon>
        <taxon>Saprospiraceae</taxon>
        <taxon>Aureispira</taxon>
    </lineage>
</organism>
<feature type="transmembrane region" description="Helical" evidence="1">
    <location>
        <begin position="44"/>
        <end position="61"/>
    </location>
</feature>
<dbReference type="EMBL" id="AP026867">
    <property type="protein sequence ID" value="BDS10379.1"/>
    <property type="molecule type" value="Genomic_DNA"/>
</dbReference>
<evidence type="ECO:0000313" key="2">
    <source>
        <dbReference type="EMBL" id="BDS10379.1"/>
    </source>
</evidence>
<reference evidence="2" key="1">
    <citation type="submission" date="2022-09" db="EMBL/GenBank/DDBJ databases">
        <title>Aureispira anguillicida sp. nov., isolated from Leptocephalus of Japanese eel Anguilla japonica.</title>
        <authorList>
            <person name="Yuasa K."/>
            <person name="Mekata T."/>
            <person name="Ikunari K."/>
        </authorList>
    </citation>
    <scope>NUCLEOTIDE SEQUENCE</scope>
    <source>
        <strain evidence="2">EL160426</strain>
    </source>
</reference>
<gene>
    <name evidence="2" type="ORF">AsAng_0010870</name>
</gene>
<keyword evidence="1" id="KW-1133">Transmembrane helix</keyword>
<dbReference type="RefSeq" id="WP_264791698.1">
    <property type="nucleotide sequence ID" value="NZ_AP026867.1"/>
</dbReference>
<keyword evidence="3" id="KW-1185">Reference proteome</keyword>
<protein>
    <submittedName>
        <fullName evidence="2">DUF4956 domain-containing protein</fullName>
    </submittedName>
</protein>
<feature type="transmembrane region" description="Helical" evidence="1">
    <location>
        <begin position="67"/>
        <end position="82"/>
    </location>
</feature>
<dbReference type="InterPro" id="IPR032531">
    <property type="entry name" value="DUF4956"/>
</dbReference>
<sequence length="196" mass="22577">MPEISWFTPDVYKLLLRLSINIVSVTIIVRLLYYPNNPKKSYIFTYYLIGFITFFLCFCLKKLDIDTGMGLGLFAILGIIRYRTDTIEIKEMTYLFTVIGLSVINSLAANKISLVELSIVNSFTIGLIFLFEYFWLPQKKLQQTTIVTSINSIQSFQTDQLIADLEDRTGLKIVHLKIGKINYSNKNVQIIISYTQ</sequence>
<dbReference type="AlphaFoldDB" id="A0A915YC59"/>
<name>A0A915YC59_9BACT</name>
<feature type="transmembrane region" description="Helical" evidence="1">
    <location>
        <begin position="118"/>
        <end position="136"/>
    </location>
</feature>
<evidence type="ECO:0000256" key="1">
    <source>
        <dbReference type="SAM" id="Phobius"/>
    </source>
</evidence>
<dbReference type="Proteomes" id="UP001060919">
    <property type="component" value="Chromosome"/>
</dbReference>
<accession>A0A915YC59</accession>
<keyword evidence="1" id="KW-0812">Transmembrane</keyword>